<evidence type="ECO:0000256" key="5">
    <source>
        <dbReference type="ARBA" id="ARBA00023235"/>
    </source>
</evidence>
<feature type="domain" description="Methyltransferase type 11" evidence="11">
    <location>
        <begin position="15"/>
        <end position="80"/>
    </location>
</feature>
<evidence type="ECO:0000256" key="8">
    <source>
        <dbReference type="ARBA" id="ARBA00047619"/>
    </source>
</evidence>
<keyword evidence="10" id="KW-0175">Coiled coil</keyword>
<dbReference type="SUPFAM" id="SSF74650">
    <property type="entry name" value="Galactose mutarotase-like"/>
    <property type="match status" value="1"/>
</dbReference>
<comment type="catalytic activity">
    <reaction evidence="9">
        <text>N-methylethanolamine phosphate + S-adenosyl-L-methionine = N,N-dimethylethanolamine phosphate + S-adenosyl-L-homocysteine + H(+)</text>
        <dbReference type="Rhea" id="RHEA:25321"/>
        <dbReference type="ChEBI" id="CHEBI:15378"/>
        <dbReference type="ChEBI" id="CHEBI:57781"/>
        <dbReference type="ChEBI" id="CHEBI:57856"/>
        <dbReference type="ChEBI" id="CHEBI:58641"/>
        <dbReference type="ChEBI" id="CHEBI:59789"/>
        <dbReference type="EC" id="2.1.1.103"/>
    </reaction>
    <physiologicalReaction direction="left-to-right" evidence="9">
        <dbReference type="Rhea" id="RHEA:25322"/>
    </physiologicalReaction>
</comment>
<dbReference type="GO" id="GO:0005975">
    <property type="term" value="P:carbohydrate metabolic process"/>
    <property type="evidence" value="ECO:0007669"/>
    <property type="project" value="InterPro"/>
</dbReference>
<comment type="pathway">
    <text evidence="1">Phospholipid metabolism; phosphatidylcholine biosynthesis.</text>
</comment>
<evidence type="ECO:0000259" key="11">
    <source>
        <dbReference type="Pfam" id="PF08241"/>
    </source>
</evidence>
<name>A0A6L2J3B0_TANCI</name>
<dbReference type="GO" id="GO:0009820">
    <property type="term" value="P:alkaloid metabolic process"/>
    <property type="evidence" value="ECO:0007669"/>
    <property type="project" value="UniProtKB-KW"/>
</dbReference>
<protein>
    <recommendedName>
        <fullName evidence="7">phosphoethanolamine N-methyltransferase</fullName>
        <ecNumber evidence="7">2.1.1.103</ecNumber>
    </recommendedName>
</protein>
<evidence type="ECO:0000256" key="1">
    <source>
        <dbReference type="ARBA" id="ARBA00004969"/>
    </source>
</evidence>
<dbReference type="InterPro" id="IPR008183">
    <property type="entry name" value="Aldose_1/G6P_1-epimerase"/>
</dbReference>
<organism evidence="13">
    <name type="scientific">Tanacetum cinerariifolium</name>
    <name type="common">Dalmatian daisy</name>
    <name type="synonym">Chrysanthemum cinerariifolium</name>
    <dbReference type="NCBI Taxonomy" id="118510"/>
    <lineage>
        <taxon>Eukaryota</taxon>
        <taxon>Viridiplantae</taxon>
        <taxon>Streptophyta</taxon>
        <taxon>Embryophyta</taxon>
        <taxon>Tracheophyta</taxon>
        <taxon>Spermatophyta</taxon>
        <taxon>Magnoliopsida</taxon>
        <taxon>eudicotyledons</taxon>
        <taxon>Gunneridae</taxon>
        <taxon>Pentapetalae</taxon>
        <taxon>asterids</taxon>
        <taxon>campanulids</taxon>
        <taxon>Asterales</taxon>
        <taxon>Asteraceae</taxon>
        <taxon>Asteroideae</taxon>
        <taxon>Anthemideae</taxon>
        <taxon>Anthemidinae</taxon>
        <taxon>Tanacetum</taxon>
    </lineage>
</organism>
<dbReference type="EC" id="2.1.1.103" evidence="7"/>
<gene>
    <name evidence="13" type="ORF">Tci_002413</name>
</gene>
<sequence length="729" mass="81642">MATELSNEERLKVFQKACKVIALDFVESLVKENENINGHYEDVEFMCADVTSPDLNFPDETVDLIFTHELLSNLSDKEVKDIAEKLLKWVKVFKECHMSDASGSSYEFSLVETKSIGAYGDNKINENQIFWIWQKVVKSEDDVDRGFQQFLDNVQYKSSGILRYERIFGYGFVSTGGIDTTKEFVAKLDLKPGQKILDVGCGIGGGDFYMADKFGVEVVGIDLSVNMISLALERAIGLECAVEFEIADCTKKSYPDDTFDVIYSRDTILHIQDKPALFRTFYKWLKPGGKVLISDYCRKFGTPSEDFSEYIKQRGYDLHDVQSYGGMLRDAGFGEVTAEDRTEQFKEVLTRELERVEKEKEEFIRDFTEEDYKDIVGGWKAKLIILLTPFDHPSINQTLKSLAMAEKMPPQIFELNNGSMKVLVSNYGCELGDVVLGFDTLDPYLNRKAPYFGCIVGRVANRIKEGKFTLNGTNYTLPINNGPNSLHGGLKGFDKVVWEVVEHKQGDHPSITFKYRAIDGEEGYPGDLSVTATYTLTSKTTLRLDMEAVPENKPTPVSLAQHTYWNLAGHNSGTILDHSAQVFAKHVTPVDETQIPTGEIMPVEGTPFDFTTEKKIGTSVHEVGKGYDHNYVLDCGEEKSGLKHAVKLKDPSSSRVLNLWTNAPGIQFYTANNVNGIVGKGGAVYGKHGAVCLETQGFPNAINQTNFPSIVVQPGDKYQHSMLYEFSIE</sequence>
<dbReference type="PANTHER" id="PTHR44307:SF2">
    <property type="entry name" value="PHOSPHOETHANOLAMINE METHYLTRANSFERASE ISOFORM X1"/>
    <property type="match status" value="1"/>
</dbReference>
<dbReference type="Gene3D" id="3.40.50.150">
    <property type="entry name" value="Vaccinia Virus protein VP39"/>
    <property type="match status" value="2"/>
</dbReference>
<keyword evidence="6" id="KW-0119">Carbohydrate metabolism</keyword>
<dbReference type="Pfam" id="PF08241">
    <property type="entry name" value="Methyltransf_11"/>
    <property type="match status" value="1"/>
</dbReference>
<evidence type="ECO:0000256" key="2">
    <source>
        <dbReference type="ARBA" id="ARBA00005189"/>
    </source>
</evidence>
<accession>A0A6L2J3B0</accession>
<evidence type="ECO:0000256" key="10">
    <source>
        <dbReference type="SAM" id="Coils"/>
    </source>
</evidence>
<dbReference type="InterPro" id="IPR025714">
    <property type="entry name" value="Methyltranfer_dom"/>
</dbReference>
<dbReference type="AlphaFoldDB" id="A0A6L2J3B0"/>
<comment type="caution">
    <text evidence="13">The sequence shown here is derived from an EMBL/GenBank/DDBJ whole genome shotgun (WGS) entry which is preliminary data.</text>
</comment>
<dbReference type="GO" id="GO:0032259">
    <property type="term" value="P:methylation"/>
    <property type="evidence" value="ECO:0007669"/>
    <property type="project" value="UniProtKB-KW"/>
</dbReference>
<dbReference type="Pfam" id="PF13847">
    <property type="entry name" value="Methyltransf_31"/>
    <property type="match status" value="1"/>
</dbReference>
<reference evidence="13" key="1">
    <citation type="journal article" date="2019" name="Sci. Rep.">
        <title>Draft genome of Tanacetum cinerariifolium, the natural source of mosquito coil.</title>
        <authorList>
            <person name="Yamashiro T."/>
            <person name="Shiraishi A."/>
            <person name="Satake H."/>
            <person name="Nakayama K."/>
        </authorList>
    </citation>
    <scope>NUCLEOTIDE SEQUENCE</scope>
</reference>
<dbReference type="Pfam" id="PF01263">
    <property type="entry name" value="Aldose_epim"/>
    <property type="match status" value="1"/>
</dbReference>
<comment type="pathway">
    <text evidence="2">Lipid metabolism.</text>
</comment>
<dbReference type="Gene3D" id="2.70.98.10">
    <property type="match status" value="1"/>
</dbReference>
<dbReference type="GO" id="GO:0030246">
    <property type="term" value="F:carbohydrate binding"/>
    <property type="evidence" value="ECO:0007669"/>
    <property type="project" value="InterPro"/>
</dbReference>
<evidence type="ECO:0000256" key="7">
    <source>
        <dbReference type="ARBA" id="ARBA00035674"/>
    </source>
</evidence>
<dbReference type="EMBL" id="BKCJ010000157">
    <property type="protein sequence ID" value="GEU30435.1"/>
    <property type="molecule type" value="Genomic_DNA"/>
</dbReference>
<dbReference type="CDD" id="cd09019">
    <property type="entry name" value="galactose_mutarotase_like"/>
    <property type="match status" value="1"/>
</dbReference>
<comment type="catalytic activity">
    <reaction evidence="8">
        <text>N,N-dimethylethanolamine phosphate + S-adenosyl-L-methionine = phosphocholine + S-adenosyl-L-homocysteine + H(+)</text>
        <dbReference type="Rhea" id="RHEA:25325"/>
        <dbReference type="ChEBI" id="CHEBI:15378"/>
        <dbReference type="ChEBI" id="CHEBI:57856"/>
        <dbReference type="ChEBI" id="CHEBI:58641"/>
        <dbReference type="ChEBI" id="CHEBI:59789"/>
        <dbReference type="ChEBI" id="CHEBI:295975"/>
        <dbReference type="EC" id="2.1.1.103"/>
    </reaction>
    <physiologicalReaction direction="left-to-right" evidence="8">
        <dbReference type="Rhea" id="RHEA:25326"/>
    </physiologicalReaction>
</comment>
<dbReference type="InterPro" id="IPR047215">
    <property type="entry name" value="Galactose_mutarotase-like"/>
</dbReference>
<dbReference type="GO" id="GO:0016853">
    <property type="term" value="F:isomerase activity"/>
    <property type="evidence" value="ECO:0007669"/>
    <property type="project" value="UniProtKB-KW"/>
</dbReference>
<dbReference type="InterPro" id="IPR029063">
    <property type="entry name" value="SAM-dependent_MTases_sf"/>
</dbReference>
<dbReference type="FunFam" id="2.70.98.10:FF:000012">
    <property type="entry name" value="Aldose 1-epimerase"/>
    <property type="match status" value="1"/>
</dbReference>
<dbReference type="InterPro" id="IPR014718">
    <property type="entry name" value="GH-type_carb-bd"/>
</dbReference>
<dbReference type="SUPFAM" id="SSF53335">
    <property type="entry name" value="S-adenosyl-L-methionine-dependent methyltransferases"/>
    <property type="match status" value="2"/>
</dbReference>
<evidence type="ECO:0000256" key="3">
    <source>
        <dbReference type="ARBA" id="ARBA00022603"/>
    </source>
</evidence>
<dbReference type="InterPro" id="IPR011013">
    <property type="entry name" value="Gal_mutarotase_sf_dom"/>
</dbReference>
<evidence type="ECO:0000256" key="6">
    <source>
        <dbReference type="ARBA" id="ARBA00023277"/>
    </source>
</evidence>
<evidence type="ECO:0000256" key="4">
    <source>
        <dbReference type="ARBA" id="ARBA00022679"/>
    </source>
</evidence>
<evidence type="ECO:0000256" key="9">
    <source>
        <dbReference type="ARBA" id="ARBA00047841"/>
    </source>
</evidence>
<dbReference type="InterPro" id="IPR013216">
    <property type="entry name" value="Methyltransf_11"/>
</dbReference>
<keyword evidence="3" id="KW-0489">Methyltransferase</keyword>
<feature type="coiled-coil region" evidence="10">
    <location>
        <begin position="339"/>
        <end position="366"/>
    </location>
</feature>
<keyword evidence="4" id="KW-0808">Transferase</keyword>
<keyword evidence="5" id="KW-0413">Isomerase</keyword>
<proteinExistence type="predicted"/>
<evidence type="ECO:0000259" key="12">
    <source>
        <dbReference type="Pfam" id="PF13847"/>
    </source>
</evidence>
<evidence type="ECO:0000313" key="13">
    <source>
        <dbReference type="EMBL" id="GEU30435.1"/>
    </source>
</evidence>
<dbReference type="CDD" id="cd02440">
    <property type="entry name" value="AdoMet_MTases"/>
    <property type="match status" value="1"/>
</dbReference>
<dbReference type="GO" id="GO:0000234">
    <property type="term" value="F:phosphoethanolamine N-methyltransferase activity"/>
    <property type="evidence" value="ECO:0007669"/>
    <property type="project" value="UniProtKB-EC"/>
</dbReference>
<feature type="domain" description="Methyltransferase" evidence="12">
    <location>
        <begin position="191"/>
        <end position="297"/>
    </location>
</feature>
<dbReference type="PANTHER" id="PTHR44307">
    <property type="entry name" value="PHOSPHOETHANOLAMINE METHYLTRANSFERASE"/>
    <property type="match status" value="1"/>
</dbReference>